<comment type="caution">
    <text evidence="1">The sequence shown here is derived from an EMBL/GenBank/DDBJ whole genome shotgun (WGS) entry which is preliminary data.</text>
</comment>
<dbReference type="EMBL" id="MEZT01000005">
    <property type="protein sequence ID" value="OGD57139.1"/>
    <property type="molecule type" value="Genomic_DNA"/>
</dbReference>
<evidence type="ECO:0000313" key="2">
    <source>
        <dbReference type="Proteomes" id="UP000178764"/>
    </source>
</evidence>
<name>A0A1F5DPP1_9BACT</name>
<gene>
    <name evidence="1" type="ORF">A2V71_01750</name>
</gene>
<accession>A0A1F5DPP1</accession>
<dbReference type="NCBIfam" id="TIGR02436">
    <property type="entry name" value="four helix bundle protein"/>
    <property type="match status" value="1"/>
</dbReference>
<dbReference type="Proteomes" id="UP000178764">
    <property type="component" value="Unassembled WGS sequence"/>
</dbReference>
<dbReference type="Gene3D" id="1.20.1440.60">
    <property type="entry name" value="23S rRNA-intervening sequence"/>
    <property type="match status" value="1"/>
</dbReference>
<sequence length="82" mass="9520">MQRASSSIGANIAEGFGRYYKKDFIKFLYNARGSLNETRHFLILSTKLKYLEPKTLEQFEKEIKNLSVKLNNLISAIYKSIK</sequence>
<evidence type="ECO:0008006" key="3">
    <source>
        <dbReference type="Google" id="ProtNLM"/>
    </source>
</evidence>
<reference evidence="1 2" key="1">
    <citation type="journal article" date="2016" name="Nat. Commun.">
        <title>Thousands of microbial genomes shed light on interconnected biogeochemical processes in an aquifer system.</title>
        <authorList>
            <person name="Anantharaman K."/>
            <person name="Brown C.T."/>
            <person name="Hug L.A."/>
            <person name="Sharon I."/>
            <person name="Castelle C.J."/>
            <person name="Probst A.J."/>
            <person name="Thomas B.C."/>
            <person name="Singh A."/>
            <person name="Wilkins M.J."/>
            <person name="Karaoz U."/>
            <person name="Brodie E.L."/>
            <person name="Williams K.H."/>
            <person name="Hubbard S.S."/>
            <person name="Banfield J.F."/>
        </authorList>
    </citation>
    <scope>NUCLEOTIDE SEQUENCE [LARGE SCALE GENOMIC DNA]</scope>
</reference>
<evidence type="ECO:0000313" key="1">
    <source>
        <dbReference type="EMBL" id="OGD57139.1"/>
    </source>
</evidence>
<organism evidence="1 2">
    <name type="scientific">Candidatus Berkelbacteria bacterium RBG_13_40_8</name>
    <dbReference type="NCBI Taxonomy" id="1797467"/>
    <lineage>
        <taxon>Bacteria</taxon>
        <taxon>Candidatus Berkelbacteria</taxon>
    </lineage>
</organism>
<dbReference type="PANTHER" id="PTHR38471">
    <property type="entry name" value="FOUR HELIX BUNDLE PROTEIN"/>
    <property type="match status" value="1"/>
</dbReference>
<protein>
    <recommendedName>
        <fullName evidence="3">Four helix bundle protein</fullName>
    </recommendedName>
</protein>
<dbReference type="PANTHER" id="PTHR38471:SF2">
    <property type="entry name" value="FOUR HELIX BUNDLE PROTEIN"/>
    <property type="match status" value="1"/>
</dbReference>
<dbReference type="SUPFAM" id="SSF158446">
    <property type="entry name" value="IVS-encoded protein-like"/>
    <property type="match status" value="1"/>
</dbReference>
<dbReference type="InterPro" id="IPR036583">
    <property type="entry name" value="23S_rRNA_IVS_sf"/>
</dbReference>
<dbReference type="AlphaFoldDB" id="A0A1F5DPP1"/>
<proteinExistence type="predicted"/>
<dbReference type="Pfam" id="PF05635">
    <property type="entry name" value="23S_rRNA_IVP"/>
    <property type="match status" value="1"/>
</dbReference>
<dbReference type="CDD" id="cd16377">
    <property type="entry name" value="23S_rRNA_IVP_like"/>
    <property type="match status" value="1"/>
</dbReference>
<dbReference type="InterPro" id="IPR012657">
    <property type="entry name" value="23S_rRNA-intervening_sequence"/>
</dbReference>